<sequence>MRTLRERHLTPNVNILGYGAGGIGLTAKQDAIRVSRWKFAGHLDTSKGSIWYDTLKWTLEENELESQPLHSNVLHTAFAFEHNANEFYMTVEVKGKLIGFSDRLKNKIMRFGPAGGEGKSRDTVTTKFQWTDGYSCPKRLDKMAEGLEYAMEYENLYEIPLEMPDTLPAQFRPMTEPRDPVSRSFYHSEEKYSEGTRPGILEVPGVSQGINEGPTLDDLARAAGFAPSSDSASAQRPPDTYQASEFSSPTLIGSGREDSLVHDFEATPKQRAAESEPESYGDDGKSDAGMLIWLTQMPLIAVVLKLLAAVMGLKATRVSKVATTDTHSEEEGGSTENARLGSYNSSAGSVSTTATGPPSSVLNGTSYVRRRKNDSLPSGLEMIEEVNPEVALGDKVQGDPSISGT</sequence>
<dbReference type="STRING" id="356882.A0A423WEM3"/>
<gene>
    <name evidence="2" type="ORF">VMCG_05586</name>
</gene>
<feature type="compositionally biased region" description="Polar residues" evidence="1">
    <location>
        <begin position="241"/>
        <end position="251"/>
    </location>
</feature>
<organism evidence="2 3">
    <name type="scientific">Cytospora schulzeri</name>
    <dbReference type="NCBI Taxonomy" id="448051"/>
    <lineage>
        <taxon>Eukaryota</taxon>
        <taxon>Fungi</taxon>
        <taxon>Dikarya</taxon>
        <taxon>Ascomycota</taxon>
        <taxon>Pezizomycotina</taxon>
        <taxon>Sordariomycetes</taxon>
        <taxon>Sordariomycetidae</taxon>
        <taxon>Diaporthales</taxon>
        <taxon>Cytosporaceae</taxon>
        <taxon>Cytospora</taxon>
    </lineage>
</organism>
<dbReference type="AlphaFoldDB" id="A0A423WEM3"/>
<dbReference type="Proteomes" id="UP000283895">
    <property type="component" value="Unassembled WGS sequence"/>
</dbReference>
<feature type="compositionally biased region" description="Polar residues" evidence="1">
    <location>
        <begin position="357"/>
        <end position="366"/>
    </location>
</feature>
<name>A0A423WEM3_9PEZI</name>
<feature type="compositionally biased region" description="Low complexity" evidence="1">
    <location>
        <begin position="345"/>
        <end position="356"/>
    </location>
</feature>
<accession>A0A423WEM3</accession>
<dbReference type="OrthoDB" id="3922785at2759"/>
<evidence type="ECO:0000256" key="1">
    <source>
        <dbReference type="SAM" id="MobiDB-lite"/>
    </source>
</evidence>
<dbReference type="EMBL" id="LKEA01000018">
    <property type="protein sequence ID" value="ROW01852.1"/>
    <property type="molecule type" value="Genomic_DNA"/>
</dbReference>
<keyword evidence="3" id="KW-1185">Reference proteome</keyword>
<feature type="region of interest" description="Disordered" evidence="1">
    <location>
        <begin position="321"/>
        <end position="405"/>
    </location>
</feature>
<reference evidence="2 3" key="1">
    <citation type="submission" date="2015-09" db="EMBL/GenBank/DDBJ databases">
        <title>Host preference determinants of Valsa canker pathogens revealed by comparative genomics.</title>
        <authorList>
            <person name="Yin Z."/>
            <person name="Huang L."/>
        </authorList>
    </citation>
    <scope>NUCLEOTIDE SEQUENCE [LARGE SCALE GENOMIC DNA]</scope>
    <source>
        <strain evidence="2 3">03-1</strain>
    </source>
</reference>
<comment type="caution">
    <text evidence="2">The sequence shown here is derived from an EMBL/GenBank/DDBJ whole genome shotgun (WGS) entry which is preliminary data.</text>
</comment>
<feature type="region of interest" description="Disordered" evidence="1">
    <location>
        <begin position="187"/>
        <end position="255"/>
    </location>
</feature>
<evidence type="ECO:0000313" key="2">
    <source>
        <dbReference type="EMBL" id="ROW01852.1"/>
    </source>
</evidence>
<evidence type="ECO:0000313" key="3">
    <source>
        <dbReference type="Proteomes" id="UP000283895"/>
    </source>
</evidence>
<proteinExistence type="predicted"/>
<protein>
    <submittedName>
        <fullName evidence="2">Uncharacterized protein</fullName>
    </submittedName>
</protein>